<feature type="transmembrane region" description="Helical" evidence="10">
    <location>
        <begin position="61"/>
        <end position="87"/>
    </location>
</feature>
<feature type="transmembrane region" description="Helical" evidence="10">
    <location>
        <begin position="125"/>
        <end position="145"/>
    </location>
</feature>
<dbReference type="Gene3D" id="1.20.1440.130">
    <property type="entry name" value="VKOR domain"/>
    <property type="match status" value="1"/>
</dbReference>
<dbReference type="GO" id="GO:0016491">
    <property type="term" value="F:oxidoreductase activity"/>
    <property type="evidence" value="ECO:0007669"/>
    <property type="project" value="UniProtKB-KW"/>
</dbReference>
<dbReference type="Proteomes" id="UP000177140">
    <property type="component" value="Unassembled WGS sequence"/>
</dbReference>
<evidence type="ECO:0000256" key="6">
    <source>
        <dbReference type="ARBA" id="ARBA00023002"/>
    </source>
</evidence>
<feature type="domain" description="Vitamin K epoxide reductase" evidence="11">
    <location>
        <begin position="15"/>
        <end position="147"/>
    </location>
</feature>
<evidence type="ECO:0000256" key="8">
    <source>
        <dbReference type="ARBA" id="ARBA00023157"/>
    </source>
</evidence>
<keyword evidence="5 10" id="KW-1133">Transmembrane helix</keyword>
<dbReference type="AlphaFoldDB" id="A0A1G2QQ04"/>
<keyword evidence="3 10" id="KW-0812">Transmembrane</keyword>
<dbReference type="GO" id="GO:0016020">
    <property type="term" value="C:membrane"/>
    <property type="evidence" value="ECO:0007669"/>
    <property type="project" value="UniProtKB-SubCell"/>
</dbReference>
<dbReference type="InterPro" id="IPR038354">
    <property type="entry name" value="VKOR_sf"/>
</dbReference>
<accession>A0A1G2QQ04</accession>
<dbReference type="SMART" id="SM00756">
    <property type="entry name" value="VKc"/>
    <property type="match status" value="1"/>
</dbReference>
<comment type="similarity">
    <text evidence="2">Belongs to the VKOR family.</text>
</comment>
<organism evidence="12 13">
    <name type="scientific">Candidatus Vogelbacteria bacterium RIFOXYD2_FULL_44_9</name>
    <dbReference type="NCBI Taxonomy" id="1802441"/>
    <lineage>
        <taxon>Bacteria</taxon>
        <taxon>Candidatus Vogeliibacteriota</taxon>
    </lineage>
</organism>
<sequence>MKNLNESSTKLSKVDKWYVPLMALLSFSGFVDATYLTISYFKGASLICNFSTGCNQVTSSAYSTVFGLPVALLGLGFYVTVLVLTVAYFDWRKDWLPKIILGISTLAFGFSLWFVWVMIFVIKAFCQYCLVSAVLSTAIFGASVIRYRLGRIES</sequence>
<dbReference type="PANTHER" id="PTHR34573:SF1">
    <property type="entry name" value="VITAMIN K EPOXIDE REDUCTASE DOMAIN-CONTAINING PROTEIN"/>
    <property type="match status" value="1"/>
</dbReference>
<reference evidence="12 13" key="1">
    <citation type="journal article" date="2016" name="Nat. Commun.">
        <title>Thousands of microbial genomes shed light on interconnected biogeochemical processes in an aquifer system.</title>
        <authorList>
            <person name="Anantharaman K."/>
            <person name="Brown C.T."/>
            <person name="Hug L.A."/>
            <person name="Sharon I."/>
            <person name="Castelle C.J."/>
            <person name="Probst A.J."/>
            <person name="Thomas B.C."/>
            <person name="Singh A."/>
            <person name="Wilkins M.J."/>
            <person name="Karaoz U."/>
            <person name="Brodie E.L."/>
            <person name="Williams K.H."/>
            <person name="Hubbard S.S."/>
            <person name="Banfield J.F."/>
        </authorList>
    </citation>
    <scope>NUCLEOTIDE SEQUENCE [LARGE SCALE GENOMIC DNA]</scope>
</reference>
<dbReference type="PANTHER" id="PTHR34573">
    <property type="entry name" value="VKC DOMAIN-CONTAINING PROTEIN"/>
    <property type="match status" value="1"/>
</dbReference>
<dbReference type="CDD" id="cd12916">
    <property type="entry name" value="VKOR_1"/>
    <property type="match status" value="1"/>
</dbReference>
<evidence type="ECO:0000256" key="4">
    <source>
        <dbReference type="ARBA" id="ARBA00022719"/>
    </source>
</evidence>
<name>A0A1G2QQ04_9BACT</name>
<dbReference type="Pfam" id="PF07884">
    <property type="entry name" value="VKOR"/>
    <property type="match status" value="1"/>
</dbReference>
<evidence type="ECO:0000256" key="3">
    <source>
        <dbReference type="ARBA" id="ARBA00022692"/>
    </source>
</evidence>
<evidence type="ECO:0000313" key="12">
    <source>
        <dbReference type="EMBL" id="OHA62189.1"/>
    </source>
</evidence>
<feature type="transmembrane region" description="Helical" evidence="10">
    <location>
        <begin position="99"/>
        <end position="119"/>
    </location>
</feature>
<evidence type="ECO:0000256" key="10">
    <source>
        <dbReference type="SAM" id="Phobius"/>
    </source>
</evidence>
<keyword evidence="4" id="KW-0874">Quinone</keyword>
<evidence type="ECO:0000256" key="5">
    <source>
        <dbReference type="ARBA" id="ARBA00022989"/>
    </source>
</evidence>
<dbReference type="InterPro" id="IPR044698">
    <property type="entry name" value="VKOR/LTO1"/>
</dbReference>
<dbReference type="GO" id="GO:0048038">
    <property type="term" value="F:quinone binding"/>
    <property type="evidence" value="ECO:0007669"/>
    <property type="project" value="UniProtKB-KW"/>
</dbReference>
<evidence type="ECO:0000256" key="9">
    <source>
        <dbReference type="ARBA" id="ARBA00023284"/>
    </source>
</evidence>
<evidence type="ECO:0000256" key="7">
    <source>
        <dbReference type="ARBA" id="ARBA00023136"/>
    </source>
</evidence>
<keyword evidence="9" id="KW-0676">Redox-active center</keyword>
<protein>
    <recommendedName>
        <fullName evidence="11">Vitamin K epoxide reductase domain-containing protein</fullName>
    </recommendedName>
</protein>
<evidence type="ECO:0000313" key="13">
    <source>
        <dbReference type="Proteomes" id="UP000177140"/>
    </source>
</evidence>
<comment type="subcellular location">
    <subcellularLocation>
        <location evidence="1">Membrane</location>
        <topology evidence="1">Multi-pass membrane protein</topology>
    </subcellularLocation>
</comment>
<keyword evidence="7 10" id="KW-0472">Membrane</keyword>
<dbReference type="InterPro" id="IPR012932">
    <property type="entry name" value="VKOR"/>
</dbReference>
<evidence type="ECO:0000256" key="1">
    <source>
        <dbReference type="ARBA" id="ARBA00004141"/>
    </source>
</evidence>
<proteinExistence type="inferred from homology"/>
<dbReference type="EMBL" id="MHTM01000019">
    <property type="protein sequence ID" value="OHA62189.1"/>
    <property type="molecule type" value="Genomic_DNA"/>
</dbReference>
<gene>
    <name evidence="12" type="ORF">A2556_01005</name>
</gene>
<keyword evidence="8" id="KW-1015">Disulfide bond</keyword>
<evidence type="ECO:0000256" key="2">
    <source>
        <dbReference type="ARBA" id="ARBA00006214"/>
    </source>
</evidence>
<comment type="caution">
    <text evidence="12">The sequence shown here is derived from an EMBL/GenBank/DDBJ whole genome shotgun (WGS) entry which is preliminary data.</text>
</comment>
<evidence type="ECO:0000259" key="11">
    <source>
        <dbReference type="SMART" id="SM00756"/>
    </source>
</evidence>
<feature type="transmembrane region" description="Helical" evidence="10">
    <location>
        <begin position="21"/>
        <end position="41"/>
    </location>
</feature>
<keyword evidence="6" id="KW-0560">Oxidoreductase</keyword>